<evidence type="ECO:0000313" key="3">
    <source>
        <dbReference type="Proteomes" id="UP000054279"/>
    </source>
</evidence>
<accession>A0A0C9UXN2</accession>
<dbReference type="AlphaFoldDB" id="A0A0C9UXN2"/>
<evidence type="ECO:0000256" key="1">
    <source>
        <dbReference type="SAM" id="MobiDB-lite"/>
    </source>
</evidence>
<feature type="compositionally biased region" description="Polar residues" evidence="1">
    <location>
        <begin position="46"/>
        <end position="86"/>
    </location>
</feature>
<sequence length="144" mass="15737">MDPTAAASFEECVTNSHVVPMMPNNRDSDGVMPGAVTSSHKELKHTLSQSSIESPGSSNTHQRQHNTYESNSNDQPDLGSQCSTISSRKRPKQSHLLELRFPSNEQPLAHMAQNQMLVQSVSTPESSTLQTPGEEDEQYLAAST</sequence>
<protein>
    <submittedName>
        <fullName evidence="2">Uncharacterized protein</fullName>
    </submittedName>
</protein>
<evidence type="ECO:0000313" key="2">
    <source>
        <dbReference type="EMBL" id="KIJ34047.1"/>
    </source>
</evidence>
<name>A0A0C9UXN2_SPHS4</name>
<feature type="compositionally biased region" description="Polar residues" evidence="1">
    <location>
        <begin position="120"/>
        <end position="131"/>
    </location>
</feature>
<keyword evidence="3" id="KW-1185">Reference proteome</keyword>
<reference evidence="2 3" key="1">
    <citation type="submission" date="2014-06" db="EMBL/GenBank/DDBJ databases">
        <title>Evolutionary Origins and Diversification of the Mycorrhizal Mutualists.</title>
        <authorList>
            <consortium name="DOE Joint Genome Institute"/>
            <consortium name="Mycorrhizal Genomics Consortium"/>
            <person name="Kohler A."/>
            <person name="Kuo A."/>
            <person name="Nagy L.G."/>
            <person name="Floudas D."/>
            <person name="Copeland A."/>
            <person name="Barry K.W."/>
            <person name="Cichocki N."/>
            <person name="Veneault-Fourrey C."/>
            <person name="LaButti K."/>
            <person name="Lindquist E.A."/>
            <person name="Lipzen A."/>
            <person name="Lundell T."/>
            <person name="Morin E."/>
            <person name="Murat C."/>
            <person name="Riley R."/>
            <person name="Ohm R."/>
            <person name="Sun H."/>
            <person name="Tunlid A."/>
            <person name="Henrissat B."/>
            <person name="Grigoriev I.V."/>
            <person name="Hibbett D.S."/>
            <person name="Martin F."/>
        </authorList>
    </citation>
    <scope>NUCLEOTIDE SEQUENCE [LARGE SCALE GENOMIC DNA]</scope>
    <source>
        <strain evidence="2 3">SS14</strain>
    </source>
</reference>
<feature type="region of interest" description="Disordered" evidence="1">
    <location>
        <begin position="120"/>
        <end position="144"/>
    </location>
</feature>
<dbReference type="EMBL" id="KN837204">
    <property type="protein sequence ID" value="KIJ34047.1"/>
    <property type="molecule type" value="Genomic_DNA"/>
</dbReference>
<dbReference type="Proteomes" id="UP000054279">
    <property type="component" value="Unassembled WGS sequence"/>
</dbReference>
<dbReference type="HOGENOM" id="CLU_1797678_0_0_1"/>
<organism evidence="2 3">
    <name type="scientific">Sphaerobolus stellatus (strain SS14)</name>
    <dbReference type="NCBI Taxonomy" id="990650"/>
    <lineage>
        <taxon>Eukaryota</taxon>
        <taxon>Fungi</taxon>
        <taxon>Dikarya</taxon>
        <taxon>Basidiomycota</taxon>
        <taxon>Agaricomycotina</taxon>
        <taxon>Agaricomycetes</taxon>
        <taxon>Phallomycetidae</taxon>
        <taxon>Geastrales</taxon>
        <taxon>Sphaerobolaceae</taxon>
        <taxon>Sphaerobolus</taxon>
    </lineage>
</organism>
<feature type="region of interest" description="Disordered" evidence="1">
    <location>
        <begin position="14"/>
        <end position="95"/>
    </location>
</feature>
<proteinExistence type="predicted"/>
<gene>
    <name evidence="2" type="ORF">M422DRAFT_263838</name>
</gene>